<evidence type="ECO:0000256" key="2">
    <source>
        <dbReference type="SAM" id="SignalP"/>
    </source>
</evidence>
<dbReference type="InterPro" id="IPR014247">
    <property type="entry name" value="Spore_lipoprot_YhcN/YlaJ"/>
</dbReference>
<dbReference type="NCBIfam" id="TIGR02898">
    <property type="entry name" value="spore_YhcN_YlaJ"/>
    <property type="match status" value="1"/>
</dbReference>
<feature type="chain" id="PRO_5038948930" evidence="2">
    <location>
        <begin position="22"/>
        <end position="193"/>
    </location>
</feature>
<dbReference type="Proteomes" id="UP000297975">
    <property type="component" value="Unassembled WGS sequence"/>
</dbReference>
<reference evidence="3 4" key="1">
    <citation type="submission" date="2019-03" db="EMBL/GenBank/DDBJ databases">
        <authorList>
            <person name="He R.-H."/>
        </authorList>
    </citation>
    <scope>NUCLEOTIDE SEQUENCE [LARGE SCALE GENOMIC DNA]</scope>
    <source>
        <strain evidence="4">SH 714</strain>
    </source>
</reference>
<dbReference type="RefSeq" id="WP_134339425.1">
    <property type="nucleotide sequence ID" value="NZ_SOPW01000004.1"/>
</dbReference>
<dbReference type="PROSITE" id="PS51257">
    <property type="entry name" value="PROKAR_LIPOPROTEIN"/>
    <property type="match status" value="1"/>
</dbReference>
<keyword evidence="4" id="KW-1185">Reference proteome</keyword>
<keyword evidence="2" id="KW-0732">Signal</keyword>
<dbReference type="OrthoDB" id="2381329at2"/>
<dbReference type="InterPro" id="IPR019076">
    <property type="entry name" value="Spore_lipoprot_YhcN/YlaJ-like"/>
</dbReference>
<dbReference type="GO" id="GO:0030435">
    <property type="term" value="P:sporulation resulting in formation of a cellular spore"/>
    <property type="evidence" value="ECO:0007669"/>
    <property type="project" value="InterPro"/>
</dbReference>
<evidence type="ECO:0000313" key="4">
    <source>
        <dbReference type="Proteomes" id="UP000297975"/>
    </source>
</evidence>
<feature type="region of interest" description="Disordered" evidence="1">
    <location>
        <begin position="153"/>
        <end position="193"/>
    </location>
</feature>
<dbReference type="AlphaFoldDB" id="A0A4Y8IPD9"/>
<evidence type="ECO:0000256" key="1">
    <source>
        <dbReference type="SAM" id="MobiDB-lite"/>
    </source>
</evidence>
<organism evidence="3 4">
    <name type="scientific">Filobacillus milosensis</name>
    <dbReference type="NCBI Taxonomy" id="94137"/>
    <lineage>
        <taxon>Bacteria</taxon>
        <taxon>Bacillati</taxon>
        <taxon>Bacillota</taxon>
        <taxon>Bacilli</taxon>
        <taxon>Bacillales</taxon>
        <taxon>Bacillaceae</taxon>
        <taxon>Filobacillus</taxon>
    </lineage>
</organism>
<accession>A0A4Y8IPD9</accession>
<comment type="caution">
    <text evidence="3">The sequence shown here is derived from an EMBL/GenBank/DDBJ whole genome shotgun (WGS) entry which is preliminary data.</text>
</comment>
<gene>
    <name evidence="3" type="ORF">E3U55_05850</name>
</gene>
<dbReference type="EMBL" id="SOPW01000004">
    <property type="protein sequence ID" value="TFB23339.1"/>
    <property type="molecule type" value="Genomic_DNA"/>
</dbReference>
<protein>
    <submittedName>
        <fullName evidence="3">YhcN/YlaJ family sporulation lipoprotein</fullName>
    </submittedName>
</protein>
<evidence type="ECO:0000313" key="3">
    <source>
        <dbReference type="EMBL" id="TFB23339.1"/>
    </source>
</evidence>
<feature type="compositionally biased region" description="Polar residues" evidence="1">
    <location>
        <begin position="181"/>
        <end position="193"/>
    </location>
</feature>
<sequence>MKYKGLNIMMFIILFSAGCMSQQGNNNSLENMDVEQLSDSEIEQSNKHSNREAAKRLAHLASSVPNVNDARVLVFGSYTIIGIDVDKDLDRSRVGTVKYSVTEAVKHDPFGHYAFVIADGDIMERIRKMNTMIRQGQPSDAVIDEISNVIGRYLPETPTKEKRPKQDQPSNTRGDADEDITNIQQNQGKTQGE</sequence>
<proteinExistence type="predicted"/>
<name>A0A4Y8IPD9_9BACI</name>
<dbReference type="Pfam" id="PF09580">
    <property type="entry name" value="Spore_YhcN_YlaJ"/>
    <property type="match status" value="1"/>
</dbReference>
<keyword evidence="3" id="KW-0449">Lipoprotein</keyword>
<feature type="signal peptide" evidence="2">
    <location>
        <begin position="1"/>
        <end position="21"/>
    </location>
</feature>